<keyword evidence="3" id="KW-1185">Reference proteome</keyword>
<feature type="transmembrane region" description="Helical" evidence="1">
    <location>
        <begin position="145"/>
        <end position="168"/>
    </location>
</feature>
<name>A0A7M3SV51_9ACTN</name>
<keyword evidence="1" id="KW-1133">Transmembrane helix</keyword>
<keyword evidence="1" id="KW-0472">Membrane</keyword>
<protein>
    <submittedName>
        <fullName evidence="2">Uncharacterized protein</fullName>
    </submittedName>
</protein>
<evidence type="ECO:0000313" key="2">
    <source>
        <dbReference type="EMBL" id="GED96525.1"/>
    </source>
</evidence>
<organism evidence="2 3">
    <name type="scientific">Gordonia crocea</name>
    <dbReference type="NCBI Taxonomy" id="589162"/>
    <lineage>
        <taxon>Bacteria</taxon>
        <taxon>Bacillati</taxon>
        <taxon>Actinomycetota</taxon>
        <taxon>Actinomycetes</taxon>
        <taxon>Mycobacteriales</taxon>
        <taxon>Gordoniaceae</taxon>
        <taxon>Gordonia</taxon>
    </lineage>
</organism>
<proteinExistence type="predicted"/>
<gene>
    <name evidence="2" type="ORF">nbrc107697_05640</name>
</gene>
<accession>A0A7M3SV51</accession>
<reference evidence="3" key="1">
    <citation type="submission" date="2019-06" db="EMBL/GenBank/DDBJ databases">
        <title>Gordonia isolated from sludge of a wastewater treatment plant.</title>
        <authorList>
            <person name="Tamura T."/>
            <person name="Aoyama K."/>
            <person name="Kang Y."/>
            <person name="Saito S."/>
            <person name="Akiyama N."/>
            <person name="Yazawa K."/>
            <person name="Gonoi T."/>
            <person name="Mikami Y."/>
        </authorList>
    </citation>
    <scope>NUCLEOTIDE SEQUENCE [LARGE SCALE GENOMIC DNA]</scope>
    <source>
        <strain evidence="3">NBRC 107697</strain>
    </source>
</reference>
<sequence length="189" mass="19365">MTRAGKWLTAVGAVILVAGVVGGVLLAVNGFRSVLAFEDEEIKVNGPGNSITHHFDAGEKIALYTYGANGVYVGPTPKCDVTGPAPLKPGSSVVSSVTVNQRSRISFASFVVEQSGQYRFTCDQSGVTIAPPLSSVGILGGVGGIFLAVFAGIIGVVLLLVGIVLWVVGRGRARSAPVGPQTDDPKAES</sequence>
<dbReference type="RefSeq" id="WP_161925983.1">
    <property type="nucleotide sequence ID" value="NZ_BJOU01000001.1"/>
</dbReference>
<dbReference type="AlphaFoldDB" id="A0A7M3SV51"/>
<dbReference type="EMBL" id="BJOU01000001">
    <property type="protein sequence ID" value="GED96525.1"/>
    <property type="molecule type" value="Genomic_DNA"/>
</dbReference>
<dbReference type="OrthoDB" id="4381926at2"/>
<dbReference type="Proteomes" id="UP000444980">
    <property type="component" value="Unassembled WGS sequence"/>
</dbReference>
<feature type="transmembrane region" description="Helical" evidence="1">
    <location>
        <begin position="7"/>
        <end position="28"/>
    </location>
</feature>
<keyword evidence="1" id="KW-0812">Transmembrane</keyword>
<evidence type="ECO:0000313" key="3">
    <source>
        <dbReference type="Proteomes" id="UP000444980"/>
    </source>
</evidence>
<comment type="caution">
    <text evidence="2">The sequence shown here is derived from an EMBL/GenBank/DDBJ whole genome shotgun (WGS) entry which is preliminary data.</text>
</comment>
<evidence type="ECO:0000256" key="1">
    <source>
        <dbReference type="SAM" id="Phobius"/>
    </source>
</evidence>